<evidence type="ECO:0000313" key="2">
    <source>
        <dbReference type="Proteomes" id="UP000198393"/>
    </source>
</evidence>
<organism evidence="1 2">
    <name type="scientific">Ekhidna lutea</name>
    <dbReference type="NCBI Taxonomy" id="447679"/>
    <lineage>
        <taxon>Bacteria</taxon>
        <taxon>Pseudomonadati</taxon>
        <taxon>Bacteroidota</taxon>
        <taxon>Cytophagia</taxon>
        <taxon>Cytophagales</taxon>
        <taxon>Reichenbachiellaceae</taxon>
        <taxon>Ekhidna</taxon>
    </lineage>
</organism>
<sequence>MSYLKYTLLAFGIFTLLEARTQSYVTVNLEEEYLFLVEEWDEISEGLSTYYGLSAFCTNEEYRTQVLDILDMVHYYDSIVLDVLKDPTTEIQISSRKYGKMMDELFAFSDEHSKAEFISFMRKFCVERNNLEKDKDALKHEVGMYSYDGQILLIETDLNKYMKRMAKGVESINEYVQELAPSTLEPVDVVVNYD</sequence>
<dbReference type="AlphaFoldDB" id="A0A239JFD2"/>
<dbReference type="OrthoDB" id="981311at2"/>
<dbReference type="RefSeq" id="WP_089356836.1">
    <property type="nucleotide sequence ID" value="NZ_FZPD01000003.1"/>
</dbReference>
<protein>
    <submittedName>
        <fullName evidence="1">Uncharacterized protein</fullName>
    </submittedName>
</protein>
<dbReference type="Proteomes" id="UP000198393">
    <property type="component" value="Unassembled WGS sequence"/>
</dbReference>
<proteinExistence type="predicted"/>
<accession>A0A239JFD2</accession>
<evidence type="ECO:0000313" key="1">
    <source>
        <dbReference type="EMBL" id="SNT04128.1"/>
    </source>
</evidence>
<gene>
    <name evidence="1" type="ORF">SAMN05421640_2125</name>
</gene>
<dbReference type="EMBL" id="FZPD01000003">
    <property type="protein sequence ID" value="SNT04128.1"/>
    <property type="molecule type" value="Genomic_DNA"/>
</dbReference>
<keyword evidence="2" id="KW-1185">Reference proteome</keyword>
<name>A0A239JFD2_EKHLU</name>
<reference evidence="1 2" key="1">
    <citation type="submission" date="2017-06" db="EMBL/GenBank/DDBJ databases">
        <authorList>
            <person name="Kim H.J."/>
            <person name="Triplett B.A."/>
        </authorList>
    </citation>
    <scope>NUCLEOTIDE SEQUENCE [LARGE SCALE GENOMIC DNA]</scope>
    <source>
        <strain evidence="1 2">DSM 19307</strain>
    </source>
</reference>